<reference evidence="9 10" key="1">
    <citation type="submission" date="2007-05" db="EMBL/GenBank/DDBJ databases">
        <title>Complete sequence of chromosome of Acidiphilium cryptum JF-5.</title>
        <authorList>
            <consortium name="US DOE Joint Genome Institute"/>
            <person name="Copeland A."/>
            <person name="Lucas S."/>
            <person name="Lapidus A."/>
            <person name="Barry K."/>
            <person name="Detter J.C."/>
            <person name="Glavina del Rio T."/>
            <person name="Hammon N."/>
            <person name="Israni S."/>
            <person name="Dalin E."/>
            <person name="Tice H."/>
            <person name="Pitluck S."/>
            <person name="Sims D."/>
            <person name="Brettin T."/>
            <person name="Bruce D."/>
            <person name="Han C."/>
            <person name="Schmutz J."/>
            <person name="Larimer F."/>
            <person name="Land M."/>
            <person name="Hauser L."/>
            <person name="Kyrpides N."/>
            <person name="Kim E."/>
            <person name="Magnuson T."/>
            <person name="Richardson P."/>
        </authorList>
    </citation>
    <scope>NUCLEOTIDE SEQUENCE [LARGE SCALE GENOMIC DNA]</scope>
    <source>
        <strain evidence="9 10">JF-5</strain>
    </source>
</reference>
<evidence type="ECO:0000256" key="6">
    <source>
        <dbReference type="ARBA" id="ARBA00023277"/>
    </source>
</evidence>
<dbReference type="EMBL" id="CP000697">
    <property type="protein sequence ID" value="ABQ30355.1"/>
    <property type="molecule type" value="Genomic_DNA"/>
</dbReference>
<dbReference type="GO" id="GO:0016301">
    <property type="term" value="F:kinase activity"/>
    <property type="evidence" value="ECO:0007669"/>
    <property type="project" value="UniProtKB-KW"/>
</dbReference>
<accession>A5FXM3</accession>
<dbReference type="SUPFAM" id="SSF142764">
    <property type="entry name" value="YgbK-like"/>
    <property type="match status" value="1"/>
</dbReference>
<comment type="similarity">
    <text evidence="1">Belongs to the four-carbon acid sugar kinase family.</text>
</comment>
<dbReference type="InterPro" id="IPR031475">
    <property type="entry name" value="NBD_C"/>
</dbReference>
<evidence type="ECO:0000256" key="5">
    <source>
        <dbReference type="ARBA" id="ARBA00022840"/>
    </source>
</evidence>
<dbReference type="Pfam" id="PF17042">
    <property type="entry name" value="NBD_C"/>
    <property type="match status" value="1"/>
</dbReference>
<feature type="domain" description="Four-carbon acid sugar kinase N-terminal" evidence="7">
    <location>
        <begin position="8"/>
        <end position="206"/>
    </location>
</feature>
<sequence>MTTSVRLVADDLTGALDAAVQFTGRNPGLPVLLRARNGAPVAETAAISTASRDLDADAAGRLMAAAAPFLARAGLRFLKIDSLLRGHWPRDLAILLGACPDHVCILAPAFPAQRRITRNGRQYAPGADGILAALPRSPGEELALAGCRARHIPAGALRAADLAAAPGTVLICDALVQEDLDRLVVVARDHGAPILWCGSAGLARALAGEGPCRIVPEPGPQLILIGSDHPVTHAQIAAVPPSAAARVALGTDGERAASLVAQSLARTSCIVTADLPRGLAPAEAAPMIAARLAATLPRLPRPSGLVVIGGETLASVCNVIGAEALCLAGEILPGVPVSRIGGGLWDGVRLISRSGAFGAPDFLARLLDDRLVPS</sequence>
<name>A5FXM3_ACICJ</name>
<dbReference type="InterPro" id="IPR010737">
    <property type="entry name" value="4-carb_acid_sugar_kinase_N"/>
</dbReference>
<dbReference type="InterPro" id="IPR037051">
    <property type="entry name" value="4-carb_acid_sugar_kinase_N_sf"/>
</dbReference>
<dbReference type="InterPro" id="IPR042213">
    <property type="entry name" value="NBD_C_sf"/>
</dbReference>
<evidence type="ECO:0000259" key="8">
    <source>
        <dbReference type="Pfam" id="PF17042"/>
    </source>
</evidence>
<dbReference type="eggNOG" id="COG3395">
    <property type="taxonomic scope" value="Bacteria"/>
</dbReference>
<evidence type="ECO:0000313" key="9">
    <source>
        <dbReference type="EMBL" id="ABQ30355.1"/>
    </source>
</evidence>
<dbReference type="AlphaFoldDB" id="A5FXM3"/>
<dbReference type="HOGENOM" id="CLU_029424_0_0_5"/>
<proteinExistence type="inferred from homology"/>
<dbReference type="KEGG" id="acr:Acry_1143"/>
<keyword evidence="2" id="KW-0808">Transferase</keyword>
<evidence type="ECO:0000256" key="1">
    <source>
        <dbReference type="ARBA" id="ARBA00005715"/>
    </source>
</evidence>
<dbReference type="GO" id="GO:0005524">
    <property type="term" value="F:ATP binding"/>
    <property type="evidence" value="ECO:0007669"/>
    <property type="project" value="UniProtKB-KW"/>
</dbReference>
<dbReference type="Gene3D" id="3.40.50.10840">
    <property type="entry name" value="Putative sugar-binding, N-terminal domain"/>
    <property type="match status" value="1"/>
</dbReference>
<gene>
    <name evidence="9" type="ordered locus">Acry_1143</name>
</gene>
<dbReference type="Pfam" id="PF07005">
    <property type="entry name" value="SBD_N"/>
    <property type="match status" value="1"/>
</dbReference>
<evidence type="ECO:0000256" key="3">
    <source>
        <dbReference type="ARBA" id="ARBA00022741"/>
    </source>
</evidence>
<dbReference type="STRING" id="349163.Acry_1143"/>
<evidence type="ECO:0000259" key="7">
    <source>
        <dbReference type="Pfam" id="PF07005"/>
    </source>
</evidence>
<dbReference type="RefSeq" id="WP_011942024.1">
    <property type="nucleotide sequence ID" value="NC_009484.1"/>
</dbReference>
<evidence type="ECO:0000313" key="10">
    <source>
        <dbReference type="Proteomes" id="UP000000245"/>
    </source>
</evidence>
<keyword evidence="6" id="KW-0119">Carbohydrate metabolism</keyword>
<dbReference type="Gene3D" id="3.40.980.20">
    <property type="entry name" value="Four-carbon acid sugar kinase, nucleotide binding domain"/>
    <property type="match status" value="1"/>
</dbReference>
<keyword evidence="4" id="KW-0418">Kinase</keyword>
<dbReference type="Proteomes" id="UP000000245">
    <property type="component" value="Chromosome"/>
</dbReference>
<keyword evidence="3" id="KW-0547">Nucleotide-binding</keyword>
<evidence type="ECO:0000256" key="2">
    <source>
        <dbReference type="ARBA" id="ARBA00022679"/>
    </source>
</evidence>
<organism evidence="9 10">
    <name type="scientific">Acidiphilium cryptum (strain JF-5)</name>
    <dbReference type="NCBI Taxonomy" id="349163"/>
    <lineage>
        <taxon>Bacteria</taxon>
        <taxon>Pseudomonadati</taxon>
        <taxon>Pseudomonadota</taxon>
        <taxon>Alphaproteobacteria</taxon>
        <taxon>Acetobacterales</taxon>
        <taxon>Acidocellaceae</taxon>
        <taxon>Acidiphilium</taxon>
    </lineage>
</organism>
<feature type="domain" description="Four-carbon acid sugar kinase nucleotide binding" evidence="8">
    <location>
        <begin position="222"/>
        <end position="363"/>
    </location>
</feature>
<keyword evidence="5" id="KW-0067">ATP-binding</keyword>
<protein>
    <submittedName>
        <fullName evidence="9">Uncharacterized protein-like protein</fullName>
    </submittedName>
</protein>
<keyword evidence="10" id="KW-1185">Reference proteome</keyword>
<evidence type="ECO:0000256" key="4">
    <source>
        <dbReference type="ARBA" id="ARBA00022777"/>
    </source>
</evidence>